<feature type="signal peptide" evidence="2">
    <location>
        <begin position="1"/>
        <end position="32"/>
    </location>
</feature>
<dbReference type="AlphaFoldDB" id="A0A2V2LAU8"/>
<dbReference type="InterPro" id="IPR011250">
    <property type="entry name" value="OMP/PagP_B-barrel"/>
</dbReference>
<feature type="domain" description="Outer membrane protein beta-barrel" evidence="3">
    <location>
        <begin position="18"/>
        <end position="223"/>
    </location>
</feature>
<dbReference type="OrthoDB" id="189250at2"/>
<comment type="caution">
    <text evidence="4">The sequence shown here is derived from an EMBL/GenBank/DDBJ whole genome shotgun (WGS) entry which is preliminary data.</text>
</comment>
<reference evidence="4 5" key="1">
    <citation type="submission" date="2018-05" db="EMBL/GenBank/DDBJ databases">
        <title>Rhodobacteraceae gen. nov., sp. nov. isolated from sea water.</title>
        <authorList>
            <person name="Ren Y."/>
        </authorList>
    </citation>
    <scope>NUCLEOTIDE SEQUENCE [LARGE SCALE GENOMIC DNA]</scope>
    <source>
        <strain evidence="4 5">TG-679</strain>
    </source>
</reference>
<proteinExistence type="predicted"/>
<dbReference type="Pfam" id="PF13505">
    <property type="entry name" value="OMP_b-brl"/>
    <property type="match status" value="1"/>
</dbReference>
<gene>
    <name evidence="4" type="ORF">DKT77_10510</name>
</gene>
<dbReference type="EMBL" id="QGKU01000033">
    <property type="protein sequence ID" value="PWR02610.1"/>
    <property type="molecule type" value="Genomic_DNA"/>
</dbReference>
<keyword evidence="5" id="KW-1185">Reference proteome</keyword>
<protein>
    <recommendedName>
        <fullName evidence="3">Outer membrane protein beta-barrel domain-containing protein</fullName>
    </recommendedName>
</protein>
<evidence type="ECO:0000256" key="1">
    <source>
        <dbReference type="ARBA" id="ARBA00022729"/>
    </source>
</evidence>
<dbReference type="InterPro" id="IPR027385">
    <property type="entry name" value="Beta-barrel_OMP"/>
</dbReference>
<evidence type="ECO:0000259" key="3">
    <source>
        <dbReference type="Pfam" id="PF13505"/>
    </source>
</evidence>
<evidence type="ECO:0000313" key="5">
    <source>
        <dbReference type="Proteomes" id="UP000245680"/>
    </source>
</evidence>
<keyword evidence="1 2" id="KW-0732">Signal</keyword>
<dbReference type="Proteomes" id="UP000245680">
    <property type="component" value="Unassembled WGS sequence"/>
</dbReference>
<dbReference type="SUPFAM" id="SSF56925">
    <property type="entry name" value="OMPA-like"/>
    <property type="match status" value="1"/>
</dbReference>
<sequence length="223" mass="23231">MTNPFRGNPMSFFARSAAALAAALLLSQPATAEPGFYAGAFLGIVWNGDQTLDGAAGAPEVSLEEGGDLSVFAGYNFGAVGPAGSLRTELQFSGRAADVKRITGGAGPVTGTFEEGAAFVNVLYDFDHTGTRFVPYVGAGFGHAELGYKNYGTAGGQVLDGTDEVWGAQAIAGLGYDVSEKVRIFADYRYRDYRQSRVATTTGGAARVDADSASLNLGFLYAF</sequence>
<accession>A0A2V2LAU8</accession>
<feature type="chain" id="PRO_5016106600" description="Outer membrane protein beta-barrel domain-containing protein" evidence="2">
    <location>
        <begin position="33"/>
        <end position="223"/>
    </location>
</feature>
<evidence type="ECO:0000313" key="4">
    <source>
        <dbReference type="EMBL" id="PWR02610.1"/>
    </source>
</evidence>
<organism evidence="4 5">
    <name type="scientific">Meridianimarinicoccus roseus</name>
    <dbReference type="NCBI Taxonomy" id="2072018"/>
    <lineage>
        <taxon>Bacteria</taxon>
        <taxon>Pseudomonadati</taxon>
        <taxon>Pseudomonadota</taxon>
        <taxon>Alphaproteobacteria</taxon>
        <taxon>Rhodobacterales</taxon>
        <taxon>Paracoccaceae</taxon>
        <taxon>Meridianimarinicoccus</taxon>
    </lineage>
</organism>
<dbReference type="Gene3D" id="2.40.160.20">
    <property type="match status" value="1"/>
</dbReference>
<name>A0A2V2LAU8_9RHOB</name>
<evidence type="ECO:0000256" key="2">
    <source>
        <dbReference type="SAM" id="SignalP"/>
    </source>
</evidence>